<dbReference type="Proteomes" id="UP000401717">
    <property type="component" value="Unassembled WGS sequence"/>
</dbReference>
<keyword evidence="4" id="KW-1185">Reference proteome</keyword>
<dbReference type="EMBL" id="BPQI01000182">
    <property type="protein sequence ID" value="GJD59024.1"/>
    <property type="molecule type" value="Genomic_DNA"/>
</dbReference>
<reference evidence="1" key="2">
    <citation type="journal article" date="2021" name="Front. Microbiol.">
        <title>Comprehensive Comparative Genomics and Phenotyping of Methylobacterium Species.</title>
        <authorList>
            <person name="Alessa O."/>
            <person name="Ogura Y."/>
            <person name="Fujitani Y."/>
            <person name="Takami H."/>
            <person name="Hayashi T."/>
            <person name="Sahin N."/>
            <person name="Tani A."/>
        </authorList>
    </citation>
    <scope>NUCLEOTIDE SEQUENCE</scope>
    <source>
        <strain evidence="1">DSM 22415</strain>
    </source>
</reference>
<sequence>MSTIITPNARTAAFGCARGDYQAGLLNGFGTWSGSELTGRAASYGTKYRNSRNSLVNRLSAVPKLSVTKATGERGRIVVVVMTKAERKRAGERPLIAFAERIVERAAKAKAAAERHLAADLPALEVIAYAR</sequence>
<dbReference type="RefSeq" id="WP_144768053.1">
    <property type="nucleotide sequence ID" value="NZ_BPQI01000182.1"/>
</dbReference>
<proteinExistence type="predicted"/>
<dbReference type="AlphaFoldDB" id="A0A564G600"/>
<reference evidence="2 3" key="1">
    <citation type="submission" date="2019-06" db="EMBL/GenBank/DDBJ databases">
        <authorList>
            <person name="Rodrigo-Torres L."/>
            <person name="Arahal R. D."/>
            <person name="Lucena T."/>
        </authorList>
    </citation>
    <scope>NUCLEOTIDE SEQUENCE [LARGE SCALE GENOMIC DNA]</scope>
    <source>
        <strain evidence="2 3">SW08-7</strain>
    </source>
</reference>
<dbReference type="Proteomes" id="UP001055303">
    <property type="component" value="Unassembled WGS sequence"/>
</dbReference>
<name>A0A564G600_9HYPH</name>
<dbReference type="OrthoDB" id="8025156at2"/>
<reference evidence="1" key="3">
    <citation type="submission" date="2021-08" db="EMBL/GenBank/DDBJ databases">
        <authorList>
            <person name="Tani A."/>
            <person name="Ola A."/>
            <person name="Ogura Y."/>
            <person name="Katsura K."/>
            <person name="Hayashi T."/>
        </authorList>
    </citation>
    <scope>NUCLEOTIDE SEQUENCE</scope>
    <source>
        <strain evidence="1">DSM 22415</strain>
    </source>
</reference>
<dbReference type="EMBL" id="CABFVH010000055">
    <property type="protein sequence ID" value="VUF15446.1"/>
    <property type="molecule type" value="Genomic_DNA"/>
</dbReference>
<evidence type="ECO:0000313" key="3">
    <source>
        <dbReference type="Proteomes" id="UP000401717"/>
    </source>
</evidence>
<accession>A0A564G600</accession>
<organism evidence="2 3">
    <name type="scientific">Methylobacterium dankookense</name>
    <dbReference type="NCBI Taxonomy" id="560405"/>
    <lineage>
        <taxon>Bacteria</taxon>
        <taxon>Pseudomonadati</taxon>
        <taxon>Pseudomonadota</taxon>
        <taxon>Alphaproteobacteria</taxon>
        <taxon>Hyphomicrobiales</taxon>
        <taxon>Methylobacteriaceae</taxon>
        <taxon>Methylobacterium</taxon>
    </lineage>
</organism>
<evidence type="ECO:0000313" key="2">
    <source>
        <dbReference type="EMBL" id="VUF15446.1"/>
    </source>
</evidence>
<gene>
    <name evidence="1" type="ORF">IFDJLNFL_4950</name>
    <name evidence="2" type="ORF">MTDSW087_05186</name>
</gene>
<protein>
    <submittedName>
        <fullName evidence="2">Uncharacterized protein</fullName>
    </submittedName>
</protein>
<evidence type="ECO:0000313" key="1">
    <source>
        <dbReference type="EMBL" id="GJD59024.1"/>
    </source>
</evidence>
<evidence type="ECO:0000313" key="4">
    <source>
        <dbReference type="Proteomes" id="UP001055303"/>
    </source>
</evidence>